<dbReference type="PROSITE" id="PS51833">
    <property type="entry name" value="HDOD"/>
    <property type="match status" value="1"/>
</dbReference>
<feature type="domain" description="HDOD" evidence="1">
    <location>
        <begin position="14"/>
        <end position="205"/>
    </location>
</feature>
<evidence type="ECO:0000259" key="1">
    <source>
        <dbReference type="PROSITE" id="PS51833"/>
    </source>
</evidence>
<evidence type="ECO:0000313" key="2">
    <source>
        <dbReference type="EMBL" id="MFC3913582.1"/>
    </source>
</evidence>
<keyword evidence="3" id="KW-1185">Reference proteome</keyword>
<organism evidence="2 3">
    <name type="scientific">Pseudaeromonas sharmana</name>
    <dbReference type="NCBI Taxonomy" id="328412"/>
    <lineage>
        <taxon>Bacteria</taxon>
        <taxon>Pseudomonadati</taxon>
        <taxon>Pseudomonadota</taxon>
        <taxon>Gammaproteobacteria</taxon>
        <taxon>Aeromonadales</taxon>
        <taxon>Aeromonadaceae</taxon>
        <taxon>Pseudaeromonas</taxon>
    </lineage>
</organism>
<dbReference type="SUPFAM" id="SSF109604">
    <property type="entry name" value="HD-domain/PDEase-like"/>
    <property type="match status" value="1"/>
</dbReference>
<dbReference type="PANTHER" id="PTHR33525:SF6">
    <property type="entry name" value="HDOD DOMAIN-CONTAINING PROTEIN"/>
    <property type="match status" value="1"/>
</dbReference>
<dbReference type="Gene3D" id="1.10.3210.10">
    <property type="entry name" value="Hypothetical protein af1432"/>
    <property type="match status" value="1"/>
</dbReference>
<dbReference type="EMBL" id="JBHSAF010000007">
    <property type="protein sequence ID" value="MFC3913582.1"/>
    <property type="molecule type" value="Genomic_DNA"/>
</dbReference>
<proteinExistence type="predicted"/>
<dbReference type="InterPro" id="IPR013976">
    <property type="entry name" value="HDOD"/>
</dbReference>
<comment type="caution">
    <text evidence="2">The sequence shown here is derived from an EMBL/GenBank/DDBJ whole genome shotgun (WGS) entry which is preliminary data.</text>
</comment>
<sequence>MTPLTSLFCQPQHLPSVPEVVRELMDSFNEPDPDLLNIANQISRDPVITARLLGLANAARFGGGRVITSVREACIRLGLGTVRNLVLACGLTQSVSAVPGIHLGHYWHQVFTVAELAKRLARQGGGNGDLAFTTGLLHALGQLVLHLALPAAALQTLQQETVRSGDVAAQRHLLGYDYALVGAELAQRWKLPAHLVEAIRDHLQPLATQPANQEACIVHLALWLSSLTDALPDDPVENWPAPVAIQCGVSWPDLATVWQLYHLDGHGLASLLNGG</sequence>
<evidence type="ECO:0000313" key="3">
    <source>
        <dbReference type="Proteomes" id="UP001595692"/>
    </source>
</evidence>
<reference evidence="3" key="1">
    <citation type="journal article" date="2019" name="Int. J. Syst. Evol. Microbiol.">
        <title>The Global Catalogue of Microorganisms (GCM) 10K type strain sequencing project: providing services to taxonomists for standard genome sequencing and annotation.</title>
        <authorList>
            <consortium name="The Broad Institute Genomics Platform"/>
            <consortium name="The Broad Institute Genome Sequencing Center for Infectious Disease"/>
            <person name="Wu L."/>
            <person name="Ma J."/>
        </authorList>
    </citation>
    <scope>NUCLEOTIDE SEQUENCE [LARGE SCALE GENOMIC DNA]</scope>
    <source>
        <strain evidence="3">CCUG 54939</strain>
    </source>
</reference>
<dbReference type="PANTHER" id="PTHR33525">
    <property type="match status" value="1"/>
</dbReference>
<name>A0ABV8CN05_9GAMM</name>
<dbReference type="Proteomes" id="UP001595692">
    <property type="component" value="Unassembled WGS sequence"/>
</dbReference>
<dbReference type="InterPro" id="IPR052340">
    <property type="entry name" value="RNase_Y/CdgJ"/>
</dbReference>
<dbReference type="RefSeq" id="WP_377151962.1">
    <property type="nucleotide sequence ID" value="NZ_JBHSAF010000007.1"/>
</dbReference>
<protein>
    <submittedName>
        <fullName evidence="2">HDOD domain-containing protein</fullName>
    </submittedName>
</protein>
<gene>
    <name evidence="2" type="ORF">ACFOSS_08895</name>
</gene>
<accession>A0ABV8CN05</accession>
<dbReference type="Pfam" id="PF08668">
    <property type="entry name" value="HDOD"/>
    <property type="match status" value="1"/>
</dbReference>